<comment type="caution">
    <text evidence="1">The sequence shown here is derived from an EMBL/GenBank/DDBJ whole genome shotgun (WGS) entry which is preliminary data.</text>
</comment>
<dbReference type="Proteomes" id="UP001162131">
    <property type="component" value="Unassembled WGS sequence"/>
</dbReference>
<dbReference type="EMBL" id="CAJZBQ010000053">
    <property type="protein sequence ID" value="CAG9331226.1"/>
    <property type="molecule type" value="Genomic_DNA"/>
</dbReference>
<keyword evidence="2" id="KW-1185">Reference proteome</keyword>
<accession>A0AAU9K0H2</accession>
<gene>
    <name evidence="1" type="ORF">BSTOLATCC_MIC53302</name>
</gene>
<evidence type="ECO:0000313" key="1">
    <source>
        <dbReference type="EMBL" id="CAG9331226.1"/>
    </source>
</evidence>
<evidence type="ECO:0008006" key="3">
    <source>
        <dbReference type="Google" id="ProtNLM"/>
    </source>
</evidence>
<dbReference type="Pfam" id="PF06041">
    <property type="entry name" value="DUF924"/>
    <property type="match status" value="1"/>
</dbReference>
<dbReference type="InterPro" id="IPR010323">
    <property type="entry name" value="DUF924"/>
</dbReference>
<dbReference type="SUPFAM" id="SSF48452">
    <property type="entry name" value="TPR-like"/>
    <property type="match status" value="1"/>
</dbReference>
<sequence>MLSKLIIRMSITNTMALSEEILNFWFRGFTSETDYIKETGSFWWRTPPEVAEQMRNLVGNELENALEGRHDDWTETPRGTLALILLLDQWTRSIFKGTPAAFAGDLKAQAITLDAINKGFDKQLWPIQRSFLYMPLEHSELLEHHDLMLRLMNGLVEEARGDVKPIMEGFTRFEIMHRDLIVRYGRYPHRNPILGRQSTPDEEEYLKINPNPF</sequence>
<evidence type="ECO:0000313" key="2">
    <source>
        <dbReference type="Proteomes" id="UP001162131"/>
    </source>
</evidence>
<dbReference type="AlphaFoldDB" id="A0AAU9K0H2"/>
<dbReference type="InterPro" id="IPR011990">
    <property type="entry name" value="TPR-like_helical_dom_sf"/>
</dbReference>
<protein>
    <recommendedName>
        <fullName evidence="3">DUF924 domain-containing protein</fullName>
    </recommendedName>
</protein>
<name>A0AAU9K0H2_9CILI</name>
<dbReference type="Gene3D" id="1.25.40.10">
    <property type="entry name" value="Tetratricopeptide repeat domain"/>
    <property type="match status" value="1"/>
</dbReference>
<organism evidence="1 2">
    <name type="scientific">Blepharisma stoltei</name>
    <dbReference type="NCBI Taxonomy" id="1481888"/>
    <lineage>
        <taxon>Eukaryota</taxon>
        <taxon>Sar</taxon>
        <taxon>Alveolata</taxon>
        <taxon>Ciliophora</taxon>
        <taxon>Postciliodesmatophora</taxon>
        <taxon>Heterotrichea</taxon>
        <taxon>Heterotrichida</taxon>
        <taxon>Blepharismidae</taxon>
        <taxon>Blepharisma</taxon>
    </lineage>
</organism>
<dbReference type="Gene3D" id="1.20.58.320">
    <property type="entry name" value="TPR-like"/>
    <property type="match status" value="1"/>
</dbReference>
<reference evidence="1" key="1">
    <citation type="submission" date="2021-09" db="EMBL/GenBank/DDBJ databases">
        <authorList>
            <consortium name="AG Swart"/>
            <person name="Singh M."/>
            <person name="Singh A."/>
            <person name="Seah K."/>
            <person name="Emmerich C."/>
        </authorList>
    </citation>
    <scope>NUCLEOTIDE SEQUENCE</scope>
    <source>
        <strain evidence="1">ATCC30299</strain>
    </source>
</reference>
<proteinExistence type="predicted"/>